<sequence>MAATLLRTIRLMQTAVDRLELPVELKDVERLGIMVNKAMSTQARNFHTAEHVFNLARQDQPLQILAALFHDIVYYSIDQGFIPEIEEILINYVYIDEGDIVIREDLDPGHSCIQAVLAVFGFQPGDHLPAFGGMNECLSAMVLVHELEPFMKRIDLLQVICSIEATIPFRKPDENGNTPPQRLASRVADLNKARKMGLKEPDITSMVQHAVIFANTDVENFAEREVAAFLDNTWKLLPETNPSLRTTGLYTVKNYRIALQKMEGFMNFLNPSLIFTSYKGVPGEEDLKDLNYRAKRNVLAARDYLGVKLLTTGVLEAIADISGGDVPIALLMGDISDAQSIDHFESMLPHAEVQKGAAIGSTVYSLLAEGRNSNTNFDLNRSPLAKHIYLHIGSAALKDYLATLKEMFDGIRSPEDFLDTLPSNLILPVIRACAEMAFTRRAILNAFADSREAAKGAAG</sequence>
<dbReference type="EMBL" id="CP006939">
    <property type="protein sequence ID" value="AHC16152.1"/>
    <property type="molecule type" value="Genomic_DNA"/>
</dbReference>
<organism evidence="1 2">
    <name type="scientific">Salinispira pacifica</name>
    <dbReference type="NCBI Taxonomy" id="1307761"/>
    <lineage>
        <taxon>Bacteria</taxon>
        <taxon>Pseudomonadati</taxon>
        <taxon>Spirochaetota</taxon>
        <taxon>Spirochaetia</taxon>
        <taxon>Spirochaetales</taxon>
        <taxon>Spirochaetaceae</taxon>
        <taxon>Salinispira</taxon>
    </lineage>
</organism>
<accession>V5WK17</accession>
<gene>
    <name evidence="1" type="ORF">L21SP2_2802</name>
</gene>
<dbReference type="KEGG" id="slr:L21SP2_2802"/>
<dbReference type="OrthoDB" id="5484018at2"/>
<name>V5WK17_9SPIO</name>
<reference evidence="1 2" key="1">
    <citation type="journal article" date="2015" name="Stand. Genomic Sci.">
        <title>Complete genome sequence and description of Salinispira pacifica gen. nov., sp. nov., a novel spirochaete isolated form a hypersaline microbial mat.</title>
        <authorList>
            <person name="Ben Hania W."/>
            <person name="Joseph M."/>
            <person name="Schumann P."/>
            <person name="Bunk B."/>
            <person name="Fiebig A."/>
            <person name="Sproer C."/>
            <person name="Klenk H.P."/>
            <person name="Fardeau M.L."/>
            <person name="Spring S."/>
        </authorList>
    </citation>
    <scope>NUCLEOTIDE SEQUENCE [LARGE SCALE GENOMIC DNA]</scope>
    <source>
        <strain evidence="1 2">L21-RPul-D2</strain>
    </source>
</reference>
<keyword evidence="2" id="KW-1185">Reference proteome</keyword>
<dbReference type="PATRIC" id="fig|1307761.3.peg.2792"/>
<dbReference type="STRING" id="1307761.L21SP2_2802"/>
<protein>
    <submittedName>
        <fullName evidence="1">Uncharacterized protein</fullName>
    </submittedName>
</protein>
<dbReference type="AlphaFoldDB" id="V5WK17"/>
<dbReference type="Proteomes" id="UP000018680">
    <property type="component" value="Chromosome"/>
</dbReference>
<evidence type="ECO:0000313" key="2">
    <source>
        <dbReference type="Proteomes" id="UP000018680"/>
    </source>
</evidence>
<evidence type="ECO:0000313" key="1">
    <source>
        <dbReference type="EMBL" id="AHC16152.1"/>
    </source>
</evidence>
<dbReference type="HOGENOM" id="CLU_590279_0_0_12"/>
<dbReference type="RefSeq" id="WP_024269049.1">
    <property type="nucleotide sequence ID" value="NC_023035.1"/>
</dbReference>
<proteinExistence type="predicted"/>
<dbReference type="eggNOG" id="ENOG502Z7JN">
    <property type="taxonomic scope" value="Bacteria"/>
</dbReference>